<feature type="transmembrane region" description="Helical" evidence="3">
    <location>
        <begin position="102"/>
        <end position="127"/>
    </location>
</feature>
<proteinExistence type="predicted"/>
<evidence type="ECO:0000313" key="6">
    <source>
        <dbReference type="Proteomes" id="UP000036000"/>
    </source>
</evidence>
<dbReference type="EMBL" id="CP012033">
    <property type="protein sequence ID" value="AKP64696.1"/>
    <property type="molecule type" value="Genomic_DNA"/>
</dbReference>
<feature type="transmembrane region" description="Helical" evidence="3">
    <location>
        <begin position="139"/>
        <end position="158"/>
    </location>
</feature>
<evidence type="ECO:0000256" key="2">
    <source>
        <dbReference type="SAM" id="Coils"/>
    </source>
</evidence>
<feature type="coiled-coil region" evidence="2">
    <location>
        <begin position="52"/>
        <end position="86"/>
    </location>
</feature>
<dbReference type="PANTHER" id="PTHR46558:SF4">
    <property type="entry name" value="DNA-BIDING PHAGE PROTEIN"/>
    <property type="match status" value="1"/>
</dbReference>
<keyword evidence="3" id="KW-1133">Transmembrane helix</keyword>
<dbReference type="InterPro" id="IPR010982">
    <property type="entry name" value="Lambda_DNA-bd_dom_sf"/>
</dbReference>
<dbReference type="Gene3D" id="1.10.260.40">
    <property type="entry name" value="lambda repressor-like DNA-binding domains"/>
    <property type="match status" value="1"/>
</dbReference>
<keyword evidence="2" id="KW-0175">Coiled coil</keyword>
<dbReference type="Proteomes" id="UP000036000">
    <property type="component" value="Chromosome"/>
</dbReference>
<sequence>MADFSLQLKSARIAQGFSQNEVATILHVTRQSISKWENGRGYPDLDNLIQLSDIYKMSIDKLLKENSELKEQIDVNNEQIAEKRKQLKKINTSPYQNTDEGIILILLAMVSVLLPPVGIFLPMYVMWRNTKYNSLHKTIILVSLLVIVFSLISCYVVIEDKWITPSKTVVYQIK</sequence>
<dbReference type="KEGG" id="lko:ABN16_06595"/>
<dbReference type="SMART" id="SM00530">
    <property type="entry name" value="HTH_XRE"/>
    <property type="match status" value="1"/>
</dbReference>
<protein>
    <recommendedName>
        <fullName evidence="4">HTH cro/C1-type domain-containing protein</fullName>
    </recommendedName>
</protein>
<dbReference type="AlphaFoldDB" id="A0AAC9ER23"/>
<organism evidence="5 6">
    <name type="scientific">Levilactobacillus koreensis</name>
    <dbReference type="NCBI Taxonomy" id="637971"/>
    <lineage>
        <taxon>Bacteria</taxon>
        <taxon>Bacillati</taxon>
        <taxon>Bacillota</taxon>
        <taxon>Bacilli</taxon>
        <taxon>Lactobacillales</taxon>
        <taxon>Lactobacillaceae</taxon>
        <taxon>Levilactobacillus</taxon>
    </lineage>
</organism>
<feature type="domain" description="HTH cro/C1-type" evidence="4">
    <location>
        <begin position="8"/>
        <end position="62"/>
    </location>
</feature>
<dbReference type="Pfam" id="PF01381">
    <property type="entry name" value="HTH_3"/>
    <property type="match status" value="1"/>
</dbReference>
<accession>A0AAC9ER23</accession>
<dbReference type="PROSITE" id="PS50943">
    <property type="entry name" value="HTH_CROC1"/>
    <property type="match status" value="1"/>
</dbReference>
<dbReference type="InterPro" id="IPR001387">
    <property type="entry name" value="Cro/C1-type_HTH"/>
</dbReference>
<keyword evidence="3" id="KW-0472">Membrane</keyword>
<reference evidence="5 6" key="1">
    <citation type="submission" date="2015-07" db="EMBL/GenBank/DDBJ databases">
        <title>Lactobacillus korensis/26-25/ whole genome sequencing.</title>
        <authorList>
            <person name="Kim M.K."/>
            <person name="Im W.-T."/>
            <person name="Srinivasan S."/>
            <person name="Lee J.-J."/>
        </authorList>
    </citation>
    <scope>NUCLEOTIDE SEQUENCE [LARGE SCALE GENOMIC DNA]</scope>
    <source>
        <strain evidence="5 6">26-25</strain>
    </source>
</reference>
<gene>
    <name evidence="5" type="ORF">ABN16_06595</name>
</gene>
<keyword evidence="6" id="KW-1185">Reference proteome</keyword>
<keyword evidence="3" id="KW-0812">Transmembrane</keyword>
<dbReference type="SUPFAM" id="SSF47413">
    <property type="entry name" value="lambda repressor-like DNA-binding domains"/>
    <property type="match status" value="1"/>
</dbReference>
<evidence type="ECO:0000256" key="3">
    <source>
        <dbReference type="SAM" id="Phobius"/>
    </source>
</evidence>
<evidence type="ECO:0000313" key="5">
    <source>
        <dbReference type="EMBL" id="AKP64696.1"/>
    </source>
</evidence>
<evidence type="ECO:0000256" key="1">
    <source>
        <dbReference type="ARBA" id="ARBA00023125"/>
    </source>
</evidence>
<dbReference type="GO" id="GO:0003677">
    <property type="term" value="F:DNA binding"/>
    <property type="evidence" value="ECO:0007669"/>
    <property type="project" value="UniProtKB-KW"/>
</dbReference>
<dbReference type="PANTHER" id="PTHR46558">
    <property type="entry name" value="TRACRIPTIONAL REGULATORY PROTEIN-RELATED-RELATED"/>
    <property type="match status" value="1"/>
</dbReference>
<keyword evidence="1" id="KW-0238">DNA-binding</keyword>
<evidence type="ECO:0000259" key="4">
    <source>
        <dbReference type="PROSITE" id="PS50943"/>
    </source>
</evidence>
<name>A0AAC9ER23_9LACO</name>
<dbReference type="CDD" id="cd00093">
    <property type="entry name" value="HTH_XRE"/>
    <property type="match status" value="1"/>
</dbReference>